<evidence type="ECO:0000313" key="1">
    <source>
        <dbReference type="EMBL" id="MBC5622561.1"/>
    </source>
</evidence>
<reference evidence="1 2" key="1">
    <citation type="submission" date="2020-08" db="EMBL/GenBank/DDBJ databases">
        <title>Genome public.</title>
        <authorList>
            <person name="Liu C."/>
            <person name="Sun Q."/>
        </authorList>
    </citation>
    <scope>NUCLEOTIDE SEQUENCE [LARGE SCALE GENOMIC DNA]</scope>
    <source>
        <strain evidence="1 2">NSJ-56</strain>
    </source>
</reference>
<sequence length="131" mass="15167">MNIEKLHGTSTRLYQLVAPLVMSPPVLRQNNNYPFKTSDHHVWFVALEEEKVRGFMPVEVKDSCVCIDNYYVSGENTTLLSMFARKAIDEFSGEKPLYVISHTPHADTFRACGFTVKKEWKLYVKMIHEPK</sequence>
<organism evidence="1 2">
    <name type="scientific">Butyricimonas hominis</name>
    <dbReference type="NCBI Taxonomy" id="2763032"/>
    <lineage>
        <taxon>Bacteria</taxon>
        <taxon>Pseudomonadati</taxon>
        <taxon>Bacteroidota</taxon>
        <taxon>Bacteroidia</taxon>
        <taxon>Bacteroidales</taxon>
        <taxon>Odoribacteraceae</taxon>
        <taxon>Butyricimonas</taxon>
    </lineage>
</organism>
<protein>
    <recommendedName>
        <fullName evidence="3">N-acetyltransferase</fullName>
    </recommendedName>
</protein>
<gene>
    <name evidence="1" type="ORF">H8S64_15805</name>
</gene>
<dbReference type="EMBL" id="JACOOH010000007">
    <property type="protein sequence ID" value="MBC5622561.1"/>
    <property type="molecule type" value="Genomic_DNA"/>
</dbReference>
<dbReference type="InterPro" id="IPR016181">
    <property type="entry name" value="Acyl_CoA_acyltransferase"/>
</dbReference>
<dbReference type="RefSeq" id="WP_186977337.1">
    <property type="nucleotide sequence ID" value="NZ_JACOOH010000007.1"/>
</dbReference>
<dbReference type="SUPFAM" id="SSF55729">
    <property type="entry name" value="Acyl-CoA N-acyltransferases (Nat)"/>
    <property type="match status" value="1"/>
</dbReference>
<evidence type="ECO:0008006" key="3">
    <source>
        <dbReference type="Google" id="ProtNLM"/>
    </source>
</evidence>
<evidence type="ECO:0000313" key="2">
    <source>
        <dbReference type="Proteomes" id="UP000646484"/>
    </source>
</evidence>
<dbReference type="Proteomes" id="UP000646484">
    <property type="component" value="Unassembled WGS sequence"/>
</dbReference>
<comment type="caution">
    <text evidence="1">The sequence shown here is derived from an EMBL/GenBank/DDBJ whole genome shotgun (WGS) entry which is preliminary data.</text>
</comment>
<proteinExistence type="predicted"/>
<name>A0ABR7D3N6_9BACT</name>
<accession>A0ABR7D3N6</accession>
<keyword evidence="2" id="KW-1185">Reference proteome</keyword>